<dbReference type="Proteomes" id="UP000178449">
    <property type="component" value="Unassembled WGS sequence"/>
</dbReference>
<dbReference type="Pfam" id="PF03864">
    <property type="entry name" value="Phage_cap_E"/>
    <property type="match status" value="1"/>
</dbReference>
<dbReference type="InterPro" id="IPR005564">
    <property type="entry name" value="Major_capsid_GpE"/>
</dbReference>
<evidence type="ECO:0000313" key="2">
    <source>
        <dbReference type="Proteomes" id="UP000178449"/>
    </source>
</evidence>
<organism evidence="1 2">
    <name type="scientific">Candidatus Lambdaproteobacteria bacterium RIFOXYD2_FULL_50_16</name>
    <dbReference type="NCBI Taxonomy" id="1817772"/>
    <lineage>
        <taxon>Bacteria</taxon>
        <taxon>Pseudomonadati</taxon>
        <taxon>Pseudomonadota</taxon>
        <taxon>Candidatus Lambdaproteobacteria</taxon>
    </lineage>
</organism>
<accession>A0A1F6G660</accession>
<gene>
    <name evidence="1" type="ORF">A2527_11810</name>
</gene>
<proteinExistence type="predicted"/>
<dbReference type="STRING" id="1817772.A2527_11810"/>
<dbReference type="EMBL" id="MFNE01000047">
    <property type="protein sequence ID" value="OGG93586.1"/>
    <property type="molecule type" value="Genomic_DNA"/>
</dbReference>
<reference evidence="1 2" key="1">
    <citation type="journal article" date="2016" name="Nat. Commun.">
        <title>Thousands of microbial genomes shed light on interconnected biogeochemical processes in an aquifer system.</title>
        <authorList>
            <person name="Anantharaman K."/>
            <person name="Brown C.T."/>
            <person name="Hug L.A."/>
            <person name="Sharon I."/>
            <person name="Castelle C.J."/>
            <person name="Probst A.J."/>
            <person name="Thomas B.C."/>
            <person name="Singh A."/>
            <person name="Wilkins M.J."/>
            <person name="Karaoz U."/>
            <person name="Brodie E.L."/>
            <person name="Williams K.H."/>
            <person name="Hubbard S.S."/>
            <person name="Banfield J.F."/>
        </authorList>
    </citation>
    <scope>NUCLEOTIDE SEQUENCE [LARGE SCALE GENOMIC DNA]</scope>
</reference>
<name>A0A1F6G660_9PROT</name>
<sequence>MDNLFSTRALTAAVNLIKPAPTLILDQVFAKKKRQLTDRFAWDVKSHSERVLKNIEVHEPAQVADNSGFKTITCRAPRFAEKRLINAHDLNAMRAFGEQANVELLKERIGQEQVDMKRKIDLTREFMAAKALSGQVVDDAGTVLVDYNFAAGQTPILTGTNLWTDAASSPLKNIRAWKKLISQEAGNVPKFVAFCGSDAMDALMSNQSALEMLKYTQGAQLAEQGRVLTFGGAEIHEYYGSYVDANNVRQDLIPADHFVLVGLADDAFAELTAPVVDFESEAGVGSGKPGEFFFSKSWKMDDPSGRWVKVEARPLPVLHRPECVVYAKVV</sequence>
<protein>
    <recommendedName>
        <fullName evidence="3">Major capsid protein E</fullName>
    </recommendedName>
</protein>
<comment type="caution">
    <text evidence="1">The sequence shown here is derived from an EMBL/GenBank/DDBJ whole genome shotgun (WGS) entry which is preliminary data.</text>
</comment>
<evidence type="ECO:0000313" key="1">
    <source>
        <dbReference type="EMBL" id="OGG93586.1"/>
    </source>
</evidence>
<dbReference type="Gene3D" id="3.30.1930.10">
    <property type="entry name" value="capsid protein of prophage domain"/>
    <property type="match status" value="1"/>
</dbReference>
<evidence type="ECO:0008006" key="3">
    <source>
        <dbReference type="Google" id="ProtNLM"/>
    </source>
</evidence>
<dbReference type="Gene3D" id="3.15.30.10">
    <property type="entry name" value="putative capsid protein of prophage domain like"/>
    <property type="match status" value="1"/>
</dbReference>
<dbReference type="AlphaFoldDB" id="A0A1F6G660"/>